<reference evidence="2" key="2">
    <citation type="submission" date="2022-03" db="EMBL/GenBank/DDBJ databases">
        <title>Draft title - Genomic analysis of global carrot germplasm unveils the trajectory of domestication and the origin of high carotenoid orange carrot.</title>
        <authorList>
            <person name="Iorizzo M."/>
            <person name="Ellison S."/>
            <person name="Senalik D."/>
            <person name="Macko-Podgorni A."/>
            <person name="Grzebelus D."/>
            <person name="Bostan H."/>
            <person name="Rolling W."/>
            <person name="Curaba J."/>
            <person name="Simon P."/>
        </authorList>
    </citation>
    <scope>NUCLEOTIDE SEQUENCE</scope>
    <source>
        <tissue evidence="2">Leaf</tissue>
    </source>
</reference>
<sequence length="237" mass="27375">MGPIPCLTEEQAIMAQKHKWDLTHIETTDRRIFETISMQEYIMLQDNQLEAYGLFNTIHANNFKEGKTYRRISCVTRHMNSTVEYMVNYGMNNLIVFSEVQDDLGDMRFLLNRDMGMVFPSPIRNGAIFGTRRGKTKMYTDFSFNKNGVLCDEAIKSLDEGKLTGISSIFSEQVVYLDTLVGYGMYGRDILHYVVNGTLPEFICQNKMLGEMGKKRYVRMDVDKVMEAMDLKKKIDT</sequence>
<reference evidence="1" key="1">
    <citation type="journal article" date="2016" name="Nat. Genet.">
        <title>A high-quality carrot genome assembly provides new insights into carotenoid accumulation and asterid genome evolution.</title>
        <authorList>
            <person name="Iorizzo M."/>
            <person name="Ellison S."/>
            <person name="Senalik D."/>
            <person name="Zeng P."/>
            <person name="Satapoomin P."/>
            <person name="Huang J."/>
            <person name="Bowman M."/>
            <person name="Iovene M."/>
            <person name="Sanseverino W."/>
            <person name="Cavagnaro P."/>
            <person name="Yildiz M."/>
            <person name="Macko-Podgorni A."/>
            <person name="Moranska E."/>
            <person name="Grzebelus E."/>
            <person name="Grzebelus D."/>
            <person name="Ashrafi H."/>
            <person name="Zheng Z."/>
            <person name="Cheng S."/>
            <person name="Spooner D."/>
            <person name="Van Deynze A."/>
            <person name="Simon P."/>
        </authorList>
    </citation>
    <scope>NUCLEOTIDE SEQUENCE [LARGE SCALE GENOMIC DNA]</scope>
    <source>
        <tissue evidence="1">Leaf</tissue>
    </source>
</reference>
<gene>
    <name evidence="1" type="ORF">DCAR_001653</name>
    <name evidence="2" type="ORF">DCAR_0101611</name>
</gene>
<evidence type="ECO:0000313" key="1">
    <source>
        <dbReference type="EMBL" id="KZN08997.1"/>
    </source>
</evidence>
<dbReference type="AlphaFoldDB" id="A0A161YGC1"/>
<evidence type="ECO:0000313" key="3">
    <source>
        <dbReference type="Proteomes" id="UP000077755"/>
    </source>
</evidence>
<proteinExistence type="predicted"/>
<dbReference type="Proteomes" id="UP000077755">
    <property type="component" value="Chromosome 1"/>
</dbReference>
<dbReference type="Gramene" id="KZN08997">
    <property type="protein sequence ID" value="KZN08997"/>
    <property type="gene ID" value="DCAR_001653"/>
</dbReference>
<evidence type="ECO:0000313" key="2">
    <source>
        <dbReference type="EMBL" id="WOG82447.1"/>
    </source>
</evidence>
<organism evidence="1">
    <name type="scientific">Daucus carota subsp. sativus</name>
    <name type="common">Carrot</name>
    <dbReference type="NCBI Taxonomy" id="79200"/>
    <lineage>
        <taxon>Eukaryota</taxon>
        <taxon>Viridiplantae</taxon>
        <taxon>Streptophyta</taxon>
        <taxon>Embryophyta</taxon>
        <taxon>Tracheophyta</taxon>
        <taxon>Spermatophyta</taxon>
        <taxon>Magnoliopsida</taxon>
        <taxon>eudicotyledons</taxon>
        <taxon>Gunneridae</taxon>
        <taxon>Pentapetalae</taxon>
        <taxon>asterids</taxon>
        <taxon>campanulids</taxon>
        <taxon>Apiales</taxon>
        <taxon>Apiaceae</taxon>
        <taxon>Apioideae</taxon>
        <taxon>Scandiceae</taxon>
        <taxon>Daucinae</taxon>
        <taxon>Daucus</taxon>
        <taxon>Daucus sect. Daucus</taxon>
    </lineage>
</organism>
<name>A0A161YGC1_DAUCS</name>
<accession>A0A161YGC1</accession>
<dbReference type="EMBL" id="LNRQ01000001">
    <property type="protein sequence ID" value="KZN08997.1"/>
    <property type="molecule type" value="Genomic_DNA"/>
</dbReference>
<protein>
    <submittedName>
        <fullName evidence="1">Uncharacterized protein</fullName>
    </submittedName>
</protein>
<dbReference type="EMBL" id="CP093343">
    <property type="protein sequence ID" value="WOG82447.1"/>
    <property type="molecule type" value="Genomic_DNA"/>
</dbReference>
<keyword evidence="3" id="KW-1185">Reference proteome</keyword>